<evidence type="ECO:0000259" key="1">
    <source>
        <dbReference type="Pfam" id="PF02557"/>
    </source>
</evidence>
<name>A0ABV3Z5P1_9PROT</name>
<accession>A0ABV3Z5P1</accession>
<dbReference type="Proteomes" id="UP001560685">
    <property type="component" value="Unassembled WGS sequence"/>
</dbReference>
<dbReference type="InterPro" id="IPR011990">
    <property type="entry name" value="TPR-like_helical_dom_sf"/>
</dbReference>
<protein>
    <submittedName>
        <fullName evidence="2">D-alanyl-D-alanine carboxypeptidase family protein</fullName>
    </submittedName>
</protein>
<keyword evidence="2" id="KW-0121">Carboxypeptidase</keyword>
<dbReference type="RefSeq" id="WP_369314578.1">
    <property type="nucleotide sequence ID" value="NZ_JBEHZE010000001.1"/>
</dbReference>
<dbReference type="InterPro" id="IPR003709">
    <property type="entry name" value="VanY-like_core_dom"/>
</dbReference>
<evidence type="ECO:0000313" key="3">
    <source>
        <dbReference type="Proteomes" id="UP001560685"/>
    </source>
</evidence>
<dbReference type="Pfam" id="PF13424">
    <property type="entry name" value="TPR_12"/>
    <property type="match status" value="1"/>
</dbReference>
<sequence>MGFRSPVYLAGAFLLLAIGFSIYFNVAVRVDASAAKFRFESLMSNGAEARAAKHGIRALTLLRKEGNTLEELAPFMLDVADAQTARRRYEHAASLYREALGTKSAKALTARERLGYEDKLARAALWSDDIETSVAIYASFLELAGDDAARGGGDDNAKAISALYAETVGSAADLFTAALNHAHPYQPTSGNRETQLAAANNMASLGAFFAMRDDGEYASAGLLSSAFFIRSKLQGIEHQDTVQLTLMLGPVYAKMGRLDDAEKLYLKAFHAQEQIKGANSPDLSLYIRLLSGIYEQQGRLTEAQALQEHMRNLFRDAFGAQRYAINRERDRREDMNRPVSQNFLLDAEYAPTDLISASEYSVPTAKSPNIDEMKLRLAADPDADPREANLPVRLAQLISLCRSESGERLSLRSGYRSYNTQHGLYQRIGSLGTVTPPGMSEHQTGLAADINVSGRFMRQSDRSYQCFEENAYRFGFILSYPPANDYLPGEDSYEPWHWRYVGVSTAQLYREAGPHHKPQEFLAALPCYQERAANGVFPNVGEEDICLSKKPTITALATENDAAQPGAELSVEDDKSARILNKLPAAQSPR</sequence>
<dbReference type="CDD" id="cd14852">
    <property type="entry name" value="LD-carboxypeptidase"/>
    <property type="match status" value="1"/>
</dbReference>
<dbReference type="InterPro" id="IPR052179">
    <property type="entry name" value="DD-CPase-like"/>
</dbReference>
<comment type="caution">
    <text evidence="2">The sequence shown here is derived from an EMBL/GenBank/DDBJ whole genome shotgun (WGS) entry which is preliminary data.</text>
</comment>
<dbReference type="SUPFAM" id="SSF48452">
    <property type="entry name" value="TPR-like"/>
    <property type="match status" value="1"/>
</dbReference>
<dbReference type="GO" id="GO:0004180">
    <property type="term" value="F:carboxypeptidase activity"/>
    <property type="evidence" value="ECO:0007669"/>
    <property type="project" value="UniProtKB-KW"/>
</dbReference>
<dbReference type="EMBL" id="JBEHZE010000001">
    <property type="protein sequence ID" value="MEX6634125.1"/>
    <property type="molecule type" value="Genomic_DNA"/>
</dbReference>
<gene>
    <name evidence="2" type="ORF">ABFZ84_11270</name>
</gene>
<organism evidence="2 3">
    <name type="scientific">Hyphococcus lacteus</name>
    <dbReference type="NCBI Taxonomy" id="3143536"/>
    <lineage>
        <taxon>Bacteria</taxon>
        <taxon>Pseudomonadati</taxon>
        <taxon>Pseudomonadota</taxon>
        <taxon>Alphaproteobacteria</taxon>
        <taxon>Parvularculales</taxon>
        <taxon>Parvularculaceae</taxon>
        <taxon>Hyphococcus</taxon>
    </lineage>
</organism>
<feature type="domain" description="D-alanyl-D-alanine carboxypeptidase-like core" evidence="1">
    <location>
        <begin position="394"/>
        <end position="502"/>
    </location>
</feature>
<dbReference type="Pfam" id="PF02557">
    <property type="entry name" value="VanY"/>
    <property type="match status" value="1"/>
</dbReference>
<dbReference type="PANTHER" id="PTHR34385:SF1">
    <property type="entry name" value="PEPTIDOGLYCAN L-ALANYL-D-GLUTAMATE ENDOPEPTIDASE CWLK"/>
    <property type="match status" value="1"/>
</dbReference>
<keyword evidence="2" id="KW-0645">Protease</keyword>
<dbReference type="Gene3D" id="1.25.40.10">
    <property type="entry name" value="Tetratricopeptide repeat domain"/>
    <property type="match status" value="1"/>
</dbReference>
<dbReference type="PANTHER" id="PTHR34385">
    <property type="entry name" value="D-ALANYL-D-ALANINE CARBOXYPEPTIDASE"/>
    <property type="match status" value="1"/>
</dbReference>
<reference evidence="2 3" key="1">
    <citation type="submission" date="2024-05" db="EMBL/GenBank/DDBJ databases">
        <title>Three bacterial strains, DH-69, EH-24, and ECK-19 isolated from coastal sediments.</title>
        <authorList>
            <person name="Ye Y.-Q."/>
            <person name="Du Z.-J."/>
        </authorList>
    </citation>
    <scope>NUCLEOTIDE SEQUENCE [LARGE SCALE GENOMIC DNA]</scope>
    <source>
        <strain evidence="2 3">ECK-19</strain>
    </source>
</reference>
<dbReference type="InterPro" id="IPR009045">
    <property type="entry name" value="Zn_M74/Hedgehog-like"/>
</dbReference>
<keyword evidence="3" id="KW-1185">Reference proteome</keyword>
<evidence type="ECO:0000313" key="2">
    <source>
        <dbReference type="EMBL" id="MEX6634125.1"/>
    </source>
</evidence>
<dbReference type="InterPro" id="IPR058193">
    <property type="entry name" value="VanY/YodJ_core_dom"/>
</dbReference>
<dbReference type="Gene3D" id="3.30.1380.10">
    <property type="match status" value="1"/>
</dbReference>
<dbReference type="SUPFAM" id="SSF55166">
    <property type="entry name" value="Hedgehog/DD-peptidase"/>
    <property type="match status" value="1"/>
</dbReference>
<proteinExistence type="predicted"/>
<keyword evidence="2" id="KW-0378">Hydrolase</keyword>